<sequence length="289" mass="31392">MKEQNKKTDILKEYFLITIGALMVTVGVHYFKFPNNFSIGGITGAGILLSSILGGKISSGTIVLIINTILLVLGYIVFGRDFGVKTAYGSFILSVGLKLLEIISPMDRPFTNEPVIELFFAVVLPGVGAAILFNLGSSTGGTDIIAMILKKKTNVNIGQALLATDFILTLLTFPIFGMLTGLLSLAGLIIKSIVVDNIVEALNLCKYFTVICDDADDICSFIIKSLNRSATVYDAKGAFTDHKKKIILTVMTRSQAVQLQHYIKKNHPDAFILITNTSEIIGRGFRGYL</sequence>
<dbReference type="AlphaFoldDB" id="A0A0H5SFF1"/>
<organism evidence="8 9">
    <name type="scientific">Herbinix hemicellulosilytica</name>
    <dbReference type="NCBI Taxonomy" id="1564487"/>
    <lineage>
        <taxon>Bacteria</taxon>
        <taxon>Bacillati</taxon>
        <taxon>Bacillota</taxon>
        <taxon>Clostridia</taxon>
        <taxon>Lachnospirales</taxon>
        <taxon>Lachnospiraceae</taxon>
        <taxon>Herbinix</taxon>
    </lineage>
</organism>
<feature type="transmembrane region" description="Helical" evidence="6">
    <location>
        <begin position="115"/>
        <end position="133"/>
    </location>
</feature>
<evidence type="ECO:0000313" key="8">
    <source>
        <dbReference type="EMBL" id="CRZ33536.1"/>
    </source>
</evidence>
<comment type="subcellular location">
    <subcellularLocation>
        <location evidence="1">Cell membrane</location>
        <topology evidence="1">Multi-pass membrane protein</topology>
    </subcellularLocation>
</comment>
<feature type="transmembrane region" description="Helical" evidence="6">
    <location>
        <begin position="12"/>
        <end position="31"/>
    </location>
</feature>
<feature type="transmembrane region" description="Helical" evidence="6">
    <location>
        <begin position="86"/>
        <end position="103"/>
    </location>
</feature>
<dbReference type="Pfam" id="PF02588">
    <property type="entry name" value="YitT_membrane"/>
    <property type="match status" value="1"/>
</dbReference>
<gene>
    <name evidence="8" type="ORF">HHT355_0326</name>
</gene>
<evidence type="ECO:0000256" key="5">
    <source>
        <dbReference type="ARBA" id="ARBA00023136"/>
    </source>
</evidence>
<dbReference type="InterPro" id="IPR015867">
    <property type="entry name" value="N-reg_PII/ATP_PRibTrfase_C"/>
</dbReference>
<keyword evidence="5 6" id="KW-0472">Membrane</keyword>
<dbReference type="OrthoDB" id="9779786at2"/>
<dbReference type="PIRSF" id="PIRSF006483">
    <property type="entry name" value="Membrane_protein_YitT"/>
    <property type="match status" value="1"/>
</dbReference>
<dbReference type="InterPro" id="IPR019264">
    <property type="entry name" value="DUF2179"/>
</dbReference>
<dbReference type="InterPro" id="IPR051461">
    <property type="entry name" value="UPF0750_membrane"/>
</dbReference>
<evidence type="ECO:0000256" key="2">
    <source>
        <dbReference type="ARBA" id="ARBA00022475"/>
    </source>
</evidence>
<feature type="transmembrane region" description="Helical" evidence="6">
    <location>
        <begin position="62"/>
        <end position="80"/>
    </location>
</feature>
<evidence type="ECO:0000256" key="3">
    <source>
        <dbReference type="ARBA" id="ARBA00022692"/>
    </source>
</evidence>
<keyword evidence="9" id="KW-1185">Reference proteome</keyword>
<evidence type="ECO:0000256" key="6">
    <source>
        <dbReference type="SAM" id="Phobius"/>
    </source>
</evidence>
<dbReference type="InterPro" id="IPR003740">
    <property type="entry name" value="YitT"/>
</dbReference>
<keyword evidence="2" id="KW-1003">Cell membrane</keyword>
<feature type="domain" description="DUF2179" evidence="7">
    <location>
        <begin position="228"/>
        <end position="282"/>
    </location>
</feature>
<evidence type="ECO:0000259" key="7">
    <source>
        <dbReference type="Pfam" id="PF10035"/>
    </source>
</evidence>
<dbReference type="Gene3D" id="3.30.70.120">
    <property type="match status" value="1"/>
</dbReference>
<proteinExistence type="predicted"/>
<evidence type="ECO:0000256" key="4">
    <source>
        <dbReference type="ARBA" id="ARBA00022989"/>
    </source>
</evidence>
<dbReference type="PANTHER" id="PTHR33545">
    <property type="entry name" value="UPF0750 MEMBRANE PROTEIN YITT-RELATED"/>
    <property type="match status" value="1"/>
</dbReference>
<accession>A0A0H5SFF1</accession>
<dbReference type="RefSeq" id="WP_103201709.1">
    <property type="nucleotide sequence ID" value="NZ_CVTD020000008.1"/>
</dbReference>
<feature type="transmembrane region" description="Helical" evidence="6">
    <location>
        <begin position="166"/>
        <end position="190"/>
    </location>
</feature>
<protein>
    <submittedName>
        <fullName evidence="8">Putative membrane protein</fullName>
    </submittedName>
</protein>
<evidence type="ECO:0000313" key="9">
    <source>
        <dbReference type="Proteomes" id="UP000236497"/>
    </source>
</evidence>
<evidence type="ECO:0000256" key="1">
    <source>
        <dbReference type="ARBA" id="ARBA00004651"/>
    </source>
</evidence>
<dbReference type="PANTHER" id="PTHR33545:SF9">
    <property type="entry name" value="UPF0750 MEMBRANE PROTEIN YITE"/>
    <property type="match status" value="1"/>
</dbReference>
<dbReference type="Proteomes" id="UP000236497">
    <property type="component" value="Unassembled WGS sequence"/>
</dbReference>
<keyword evidence="3 6" id="KW-0812">Transmembrane</keyword>
<name>A0A0H5SFF1_HERHM</name>
<dbReference type="GO" id="GO:0005886">
    <property type="term" value="C:plasma membrane"/>
    <property type="evidence" value="ECO:0007669"/>
    <property type="project" value="UniProtKB-SubCell"/>
</dbReference>
<reference evidence="8 9" key="1">
    <citation type="submission" date="2015-06" db="EMBL/GenBank/DDBJ databases">
        <authorList>
            <person name="Wibberg Daniel"/>
        </authorList>
    </citation>
    <scope>NUCLEOTIDE SEQUENCE [LARGE SCALE GENOMIC DNA]</scope>
    <source>
        <strain evidence="8 9">T3/55T</strain>
    </source>
</reference>
<dbReference type="EMBL" id="CVTD020000008">
    <property type="protein sequence ID" value="CRZ33536.1"/>
    <property type="molecule type" value="Genomic_DNA"/>
</dbReference>
<dbReference type="Pfam" id="PF10035">
    <property type="entry name" value="DUF2179"/>
    <property type="match status" value="1"/>
</dbReference>
<keyword evidence="4 6" id="KW-1133">Transmembrane helix</keyword>